<name>A0A2M6XBA3_9BACT</name>
<accession>A0A2M6XBA3</accession>
<dbReference type="Proteomes" id="UP000231214">
    <property type="component" value="Unassembled WGS sequence"/>
</dbReference>
<proteinExistence type="predicted"/>
<sequence length="244" mass="27608">MNKLLTKLLLLLLIVVAGIYALGYYFFNLNQPENLVNQLYRSQVLRQPLLRKILRLHQVGDARFDYATGQSFPELKIIIYLPVDDDLQPRTMSRFITALKPVVDKPDGFQIEEARLSINQALVDDQTLATLSRQLFTAGDTLRIFLLRTYAPAPTYAGLTDNDNSIFLFMDAIRAVADRQRSSEDAEVSTLLHEFAHLLGAQHVDSAICILSARVDNLTYGLPTNFRTTYCSADLQEIRRALAE</sequence>
<protein>
    <recommendedName>
        <fullName evidence="3">Peptidase M10 metallopeptidase domain-containing protein</fullName>
    </recommendedName>
</protein>
<evidence type="ECO:0000313" key="2">
    <source>
        <dbReference type="Proteomes" id="UP000231214"/>
    </source>
</evidence>
<evidence type="ECO:0000313" key="1">
    <source>
        <dbReference type="EMBL" id="PIU02350.1"/>
    </source>
</evidence>
<dbReference type="SUPFAM" id="SSF55486">
    <property type="entry name" value="Metalloproteases ('zincins'), catalytic domain"/>
    <property type="match status" value="1"/>
</dbReference>
<evidence type="ECO:0008006" key="3">
    <source>
        <dbReference type="Google" id="ProtNLM"/>
    </source>
</evidence>
<reference evidence="2" key="1">
    <citation type="submission" date="2017-09" db="EMBL/GenBank/DDBJ databases">
        <title>Depth-based differentiation of microbial function through sediment-hosted aquifers and enrichment of novel symbionts in the deep terrestrial subsurface.</title>
        <authorList>
            <person name="Probst A.J."/>
            <person name="Ladd B."/>
            <person name="Jarett J.K."/>
            <person name="Geller-Mcgrath D.E."/>
            <person name="Sieber C.M.K."/>
            <person name="Emerson J.B."/>
            <person name="Anantharaman K."/>
            <person name="Thomas B.C."/>
            <person name="Malmstrom R."/>
            <person name="Stieglmeier M."/>
            <person name="Klingl A."/>
            <person name="Woyke T."/>
            <person name="Ryan C.M."/>
            <person name="Banfield J.F."/>
        </authorList>
    </citation>
    <scope>NUCLEOTIDE SEQUENCE [LARGE SCALE GENOMIC DNA]</scope>
</reference>
<comment type="caution">
    <text evidence="1">The sequence shown here is derived from an EMBL/GenBank/DDBJ whole genome shotgun (WGS) entry which is preliminary data.</text>
</comment>
<gene>
    <name evidence="1" type="ORF">COT66_00680</name>
</gene>
<organism evidence="1 2">
    <name type="scientific">Candidatus Shapirobacteria bacterium CG09_land_8_20_14_0_10_49_15</name>
    <dbReference type="NCBI Taxonomy" id="1974482"/>
    <lineage>
        <taxon>Bacteria</taxon>
        <taxon>Candidatus Shapironibacteriota</taxon>
    </lineage>
</organism>
<dbReference type="AlphaFoldDB" id="A0A2M6XBA3"/>
<dbReference type="EMBL" id="PEZK01000011">
    <property type="protein sequence ID" value="PIU02350.1"/>
    <property type="molecule type" value="Genomic_DNA"/>
</dbReference>